<gene>
    <name evidence="1" type="ORF">F503_06580</name>
</gene>
<proteinExistence type="predicted"/>
<name>S3BN13_OPHP1</name>
<dbReference type="OMA" id="FRIGHYH"/>
<dbReference type="AlphaFoldDB" id="S3BN13"/>
<accession>S3BN13</accession>
<dbReference type="Proteomes" id="UP000016923">
    <property type="component" value="Unassembled WGS sequence"/>
</dbReference>
<keyword evidence="2" id="KW-1185">Reference proteome</keyword>
<reference evidence="1 2" key="1">
    <citation type="journal article" date="2013" name="BMC Genomics">
        <title>The genome and transcriptome of the pine saprophyte Ophiostoma piceae, and a comparison with the bark beetle-associated pine pathogen Grosmannia clavigera.</title>
        <authorList>
            <person name="Haridas S."/>
            <person name="Wang Y."/>
            <person name="Lim L."/>
            <person name="Massoumi Alamouti S."/>
            <person name="Jackman S."/>
            <person name="Docking R."/>
            <person name="Robertson G."/>
            <person name="Birol I."/>
            <person name="Bohlmann J."/>
            <person name="Breuil C."/>
        </authorList>
    </citation>
    <scope>NUCLEOTIDE SEQUENCE [LARGE SCALE GENOMIC DNA]</scope>
    <source>
        <strain evidence="1 2">UAMH 11346</strain>
    </source>
</reference>
<evidence type="ECO:0000313" key="2">
    <source>
        <dbReference type="Proteomes" id="UP000016923"/>
    </source>
</evidence>
<dbReference type="EMBL" id="KE148176">
    <property type="protein sequence ID" value="EPE02604.1"/>
    <property type="molecule type" value="Genomic_DNA"/>
</dbReference>
<protein>
    <submittedName>
        <fullName evidence="1">Uncharacterized protein</fullName>
    </submittedName>
</protein>
<organism evidence="1 2">
    <name type="scientific">Ophiostoma piceae (strain UAMH 11346)</name>
    <name type="common">Sap stain fungus</name>
    <dbReference type="NCBI Taxonomy" id="1262450"/>
    <lineage>
        <taxon>Eukaryota</taxon>
        <taxon>Fungi</taxon>
        <taxon>Dikarya</taxon>
        <taxon>Ascomycota</taxon>
        <taxon>Pezizomycotina</taxon>
        <taxon>Sordariomycetes</taxon>
        <taxon>Sordariomycetidae</taxon>
        <taxon>Ophiostomatales</taxon>
        <taxon>Ophiostomataceae</taxon>
        <taxon>Ophiostoma</taxon>
    </lineage>
</organism>
<dbReference type="OrthoDB" id="4358016at2759"/>
<dbReference type="HOGENOM" id="CLU_2427633_0_0_1"/>
<sequence>MAKRTPRLVISDRVAAMFRIGHYHLLLVRLEASQGILDNLAAVGVKKMVYPWDEDTAEQREYFSFFAQPGACPLTCILLEEEEEDNWTEDC</sequence>
<evidence type="ECO:0000313" key="1">
    <source>
        <dbReference type="EMBL" id="EPE02604.1"/>
    </source>
</evidence>
<dbReference type="VEuPathDB" id="FungiDB:F503_06580"/>